<dbReference type="RefSeq" id="XP_005179763.1">
    <property type="nucleotide sequence ID" value="XM_005179706.3"/>
</dbReference>
<dbReference type="InterPro" id="IPR036291">
    <property type="entry name" value="NAD(P)-bd_dom_sf"/>
</dbReference>
<dbReference type="GO" id="GO:0006629">
    <property type="term" value="P:lipid metabolic process"/>
    <property type="evidence" value="ECO:0007669"/>
    <property type="project" value="UniProtKB-ARBA"/>
</dbReference>
<comment type="similarity">
    <text evidence="2">Belongs to the short-chain dehydrogenases/reductases (SDR) family.</text>
</comment>
<dbReference type="PRINTS" id="PR00081">
    <property type="entry name" value="GDHRDH"/>
</dbReference>
<evidence type="ECO:0000313" key="7">
    <source>
        <dbReference type="RefSeq" id="XP_005179763.1"/>
    </source>
</evidence>
<protein>
    <submittedName>
        <fullName evidence="7">Dehydrogenase/reductase SDR family member 7-like</fullName>
    </submittedName>
</protein>
<dbReference type="PANTHER" id="PTHR44269">
    <property type="entry name" value="DEHYDROGENASE/REDUCTASE SDR FAMILY MEMBER 7-RELATED"/>
    <property type="match status" value="1"/>
</dbReference>
<dbReference type="InterPro" id="IPR057326">
    <property type="entry name" value="KR_dom"/>
</dbReference>
<dbReference type="VEuPathDB" id="VectorBase:MDOMA2_020563"/>
<dbReference type="GeneID" id="101897274"/>
<evidence type="ECO:0000259" key="4">
    <source>
        <dbReference type="SMART" id="SM00822"/>
    </source>
</evidence>
<dbReference type="AlphaFoldDB" id="A0A1I8M572"/>
<dbReference type="eggNOG" id="KOG1205">
    <property type="taxonomic scope" value="Eukaryota"/>
</dbReference>
<dbReference type="VEuPathDB" id="VectorBase:MDOA001358"/>
<dbReference type="InterPro" id="IPR002347">
    <property type="entry name" value="SDR_fam"/>
</dbReference>
<evidence type="ECO:0000256" key="3">
    <source>
        <dbReference type="SAM" id="Phobius"/>
    </source>
</evidence>
<organism evidence="5">
    <name type="scientific">Musca domestica</name>
    <name type="common">House fly</name>
    <dbReference type="NCBI Taxonomy" id="7370"/>
    <lineage>
        <taxon>Eukaryota</taxon>
        <taxon>Metazoa</taxon>
        <taxon>Ecdysozoa</taxon>
        <taxon>Arthropoda</taxon>
        <taxon>Hexapoda</taxon>
        <taxon>Insecta</taxon>
        <taxon>Pterygota</taxon>
        <taxon>Neoptera</taxon>
        <taxon>Endopterygota</taxon>
        <taxon>Diptera</taxon>
        <taxon>Brachycera</taxon>
        <taxon>Muscomorpha</taxon>
        <taxon>Muscoidea</taxon>
        <taxon>Muscidae</taxon>
        <taxon>Musca</taxon>
    </lineage>
</organism>
<reference evidence="7" key="2">
    <citation type="submission" date="2025-04" db="UniProtKB">
        <authorList>
            <consortium name="RefSeq"/>
        </authorList>
    </citation>
    <scope>IDENTIFICATION</scope>
    <source>
        <strain evidence="7">Aabys</strain>
    </source>
</reference>
<dbReference type="PRINTS" id="PR00080">
    <property type="entry name" value="SDRFAMILY"/>
</dbReference>
<dbReference type="PANTHER" id="PTHR44269:SF1">
    <property type="entry name" value="DEHYDROGENASE_REDUCTASE SDR FAMILY MEMBER 7"/>
    <property type="match status" value="1"/>
</dbReference>
<evidence type="ECO:0000313" key="6">
    <source>
        <dbReference type="Proteomes" id="UP001652621"/>
    </source>
</evidence>
<evidence type="ECO:0000256" key="1">
    <source>
        <dbReference type="ARBA" id="ARBA00023002"/>
    </source>
</evidence>
<dbReference type="GO" id="GO:0016491">
    <property type="term" value="F:oxidoreductase activity"/>
    <property type="evidence" value="ECO:0007669"/>
    <property type="project" value="UniProtKB-KW"/>
</dbReference>
<dbReference type="InterPro" id="IPR053011">
    <property type="entry name" value="SDR_family_member_7"/>
</dbReference>
<dbReference type="EnsemblMetazoa" id="MDOA001358-RA">
    <property type="protein sequence ID" value="MDOA001358-PA"/>
    <property type="gene ID" value="MDOA001358"/>
</dbReference>
<keyword evidence="3" id="KW-1133">Transmembrane helix</keyword>
<dbReference type="STRING" id="7370.A0A1I8M572"/>
<proteinExistence type="inferred from homology"/>
<dbReference type="Proteomes" id="UP001652621">
    <property type="component" value="Unplaced"/>
</dbReference>
<gene>
    <name evidence="5" type="primary">101897274</name>
    <name evidence="7" type="synonym">LOC101897274</name>
</gene>
<dbReference type="SUPFAM" id="SSF51735">
    <property type="entry name" value="NAD(P)-binding Rossmann-fold domains"/>
    <property type="match status" value="1"/>
</dbReference>
<sequence length="321" mass="36440">MIIAEIILLAIIVFYLIYILLWLLLDCNVRLWWNTYFGSSIAKLKGQVVWITGASSGIGRSLAVQLAKHGVKLVLSARREELLEAVKEECLQVSKDEIKENDILVLPMDILKVEKQKEHFDKVLQHFGKLDVLVNNAGRSQRAHWEDIAIEVDRDLFELDVFATIHLSRLVVRYFLDKTNGQGHIACTSSVAGIAIVPFSASYCAAKHALNAFFRSLALEHQSLGVTIFNPGPVSTDFLKEAFTALPEEKFGREINERYRMTAERCGYLYATALANKLQMSWCGRFPVNLMCYVTRYAMLTKLMNCFITPQRMQKVRDGEA</sequence>
<dbReference type="KEGG" id="mde:101897274"/>
<dbReference type="Gene3D" id="3.40.50.720">
    <property type="entry name" value="NAD(P)-binding Rossmann-like Domain"/>
    <property type="match status" value="1"/>
</dbReference>
<accession>A0A1I8M572</accession>
<reference evidence="5" key="1">
    <citation type="submission" date="2020-05" db="UniProtKB">
        <authorList>
            <consortium name="EnsemblMetazoa"/>
        </authorList>
    </citation>
    <scope>IDENTIFICATION</scope>
    <source>
        <strain evidence="5">Aabys</strain>
    </source>
</reference>
<keyword evidence="6" id="KW-1185">Reference proteome</keyword>
<keyword evidence="3" id="KW-0812">Transmembrane</keyword>
<evidence type="ECO:0000256" key="2">
    <source>
        <dbReference type="RuleBase" id="RU000363"/>
    </source>
</evidence>
<name>A0A1I8M572_MUSDO</name>
<dbReference type="Pfam" id="PF00106">
    <property type="entry name" value="adh_short"/>
    <property type="match status" value="1"/>
</dbReference>
<dbReference type="OrthoDB" id="47007at2759"/>
<feature type="domain" description="Ketoreductase" evidence="4">
    <location>
        <begin position="47"/>
        <end position="237"/>
    </location>
</feature>
<evidence type="ECO:0000313" key="5">
    <source>
        <dbReference type="EnsemblMetazoa" id="MDOA001358-PA"/>
    </source>
</evidence>
<dbReference type="InterPro" id="IPR020904">
    <property type="entry name" value="Sc_DH/Rdtase_CS"/>
</dbReference>
<feature type="transmembrane region" description="Helical" evidence="3">
    <location>
        <begin position="6"/>
        <end position="25"/>
    </location>
</feature>
<keyword evidence="3" id="KW-0472">Membrane</keyword>
<keyword evidence="1" id="KW-0560">Oxidoreductase</keyword>
<dbReference type="PROSITE" id="PS00061">
    <property type="entry name" value="ADH_SHORT"/>
    <property type="match status" value="1"/>
</dbReference>
<dbReference type="SMART" id="SM00822">
    <property type="entry name" value="PKS_KR"/>
    <property type="match status" value="1"/>
</dbReference>